<dbReference type="InterPro" id="IPR003710">
    <property type="entry name" value="ApbA"/>
</dbReference>
<dbReference type="InterPro" id="IPR013752">
    <property type="entry name" value="KPA_reductase"/>
</dbReference>
<evidence type="ECO:0000256" key="7">
    <source>
        <dbReference type="ARBA" id="ARBA00022857"/>
    </source>
</evidence>
<sequence>MMIDLIGGGSLGLLYGGKLAAAGADVRLWCRTPEQAAKLASRGITIRDADGGTESQAKAGSFFAGPLEGFAEAWTARPGRWILLMTKQKDTEEASRMSAGRLASGKRATDHPPGVVCFQNGYGHMEKLEKLLPGWPLYAAVTTEGAKRADACEVVHAGAGTTWLGPAGREHARHMEERPEELVQMLQKAGFSAVLANDIDRRIYRKLLVNSVINPLTALWNVPNGELLASSERLRTMSMLLQEALAVYDASGIAWEEDIWDQILEVCRATAGNISSMLKDVRNGAETEIDWINGAVIGLANQAGVRAPLHELMVGLVKGLSIREE</sequence>
<dbReference type="EC" id="1.1.1.169" evidence="4 11"/>
<evidence type="ECO:0000313" key="15">
    <source>
        <dbReference type="Proteomes" id="UP000680638"/>
    </source>
</evidence>
<dbReference type="InterPro" id="IPR008927">
    <property type="entry name" value="6-PGluconate_DH-like_C_sf"/>
</dbReference>
<accession>A0ABQ4LQK9</accession>
<dbReference type="InterPro" id="IPR013332">
    <property type="entry name" value="KPR_N"/>
</dbReference>
<organism evidence="14 15">
    <name type="scientific">Paenibacillus cookii</name>
    <dbReference type="NCBI Taxonomy" id="157839"/>
    <lineage>
        <taxon>Bacteria</taxon>
        <taxon>Bacillati</taxon>
        <taxon>Bacillota</taxon>
        <taxon>Bacilli</taxon>
        <taxon>Bacillales</taxon>
        <taxon>Paenibacillaceae</taxon>
        <taxon>Paenibacillus</taxon>
    </lineage>
</organism>
<comment type="pathway">
    <text evidence="2 11">Cofactor biosynthesis; (R)-pantothenate biosynthesis; (R)-pantoate from 3-methyl-2-oxobutanoate: step 2/2.</text>
</comment>
<dbReference type="Proteomes" id="UP000680638">
    <property type="component" value="Unassembled WGS sequence"/>
</dbReference>
<evidence type="ECO:0000313" key="14">
    <source>
        <dbReference type="EMBL" id="GIO65556.1"/>
    </source>
</evidence>
<evidence type="ECO:0000256" key="10">
    <source>
        <dbReference type="ARBA" id="ARBA00048793"/>
    </source>
</evidence>
<dbReference type="InterPro" id="IPR013328">
    <property type="entry name" value="6PGD_dom2"/>
</dbReference>
<dbReference type="NCBIfam" id="TIGR00745">
    <property type="entry name" value="apbA_panE"/>
    <property type="match status" value="1"/>
</dbReference>
<comment type="caution">
    <text evidence="14">The sequence shown here is derived from an EMBL/GenBank/DDBJ whole genome shotgun (WGS) entry which is preliminary data.</text>
</comment>
<evidence type="ECO:0000259" key="12">
    <source>
        <dbReference type="Pfam" id="PF02558"/>
    </source>
</evidence>
<evidence type="ECO:0000256" key="2">
    <source>
        <dbReference type="ARBA" id="ARBA00004994"/>
    </source>
</evidence>
<feature type="domain" description="Ketopantoate reductase N-terminal" evidence="12">
    <location>
        <begin position="5"/>
        <end position="167"/>
    </location>
</feature>
<evidence type="ECO:0000256" key="5">
    <source>
        <dbReference type="ARBA" id="ARBA00019465"/>
    </source>
</evidence>
<name>A0ABQ4LQK9_9BACL</name>
<proteinExistence type="inferred from homology"/>
<evidence type="ECO:0000256" key="6">
    <source>
        <dbReference type="ARBA" id="ARBA00022655"/>
    </source>
</evidence>
<dbReference type="Pfam" id="PF02558">
    <property type="entry name" value="ApbA"/>
    <property type="match status" value="1"/>
</dbReference>
<comment type="similarity">
    <text evidence="3 11">Belongs to the ketopantoate reductase family.</text>
</comment>
<dbReference type="Gene3D" id="3.40.50.720">
    <property type="entry name" value="NAD(P)-binding Rossmann-like Domain"/>
    <property type="match status" value="1"/>
</dbReference>
<dbReference type="PANTHER" id="PTHR43765:SF2">
    <property type="entry name" value="2-DEHYDROPANTOATE 2-REDUCTASE"/>
    <property type="match status" value="1"/>
</dbReference>
<keyword evidence="7 11" id="KW-0521">NADP</keyword>
<dbReference type="SUPFAM" id="SSF48179">
    <property type="entry name" value="6-phosphogluconate dehydrogenase C-terminal domain-like"/>
    <property type="match status" value="1"/>
</dbReference>
<dbReference type="InterPro" id="IPR050838">
    <property type="entry name" value="Ketopantoate_reductase"/>
</dbReference>
<evidence type="ECO:0000256" key="11">
    <source>
        <dbReference type="RuleBase" id="RU362068"/>
    </source>
</evidence>
<dbReference type="SUPFAM" id="SSF51735">
    <property type="entry name" value="NAD(P)-binding Rossmann-fold domains"/>
    <property type="match status" value="1"/>
</dbReference>
<gene>
    <name evidence="14" type="ORF">J21TS3_03770</name>
</gene>
<evidence type="ECO:0000256" key="3">
    <source>
        <dbReference type="ARBA" id="ARBA00007870"/>
    </source>
</evidence>
<evidence type="ECO:0000256" key="1">
    <source>
        <dbReference type="ARBA" id="ARBA00002919"/>
    </source>
</evidence>
<keyword evidence="15" id="KW-1185">Reference proteome</keyword>
<evidence type="ECO:0000259" key="13">
    <source>
        <dbReference type="Pfam" id="PF08546"/>
    </source>
</evidence>
<dbReference type="EMBL" id="BORW01000001">
    <property type="protein sequence ID" value="GIO65556.1"/>
    <property type="molecule type" value="Genomic_DNA"/>
</dbReference>
<keyword evidence="6 11" id="KW-0566">Pantothenate biosynthesis</keyword>
<dbReference type="Gene3D" id="1.10.1040.10">
    <property type="entry name" value="N-(1-d-carboxylethyl)-l-norvaline Dehydrogenase, domain 2"/>
    <property type="match status" value="1"/>
</dbReference>
<evidence type="ECO:0000256" key="8">
    <source>
        <dbReference type="ARBA" id="ARBA00023002"/>
    </source>
</evidence>
<comment type="function">
    <text evidence="1 11">Catalyzes the NADPH-dependent reduction of ketopantoate into pantoic acid.</text>
</comment>
<dbReference type="InterPro" id="IPR036291">
    <property type="entry name" value="NAD(P)-bd_dom_sf"/>
</dbReference>
<feature type="domain" description="Ketopantoate reductase C-terminal" evidence="13">
    <location>
        <begin position="198"/>
        <end position="320"/>
    </location>
</feature>
<evidence type="ECO:0000256" key="4">
    <source>
        <dbReference type="ARBA" id="ARBA00013014"/>
    </source>
</evidence>
<comment type="catalytic activity">
    <reaction evidence="10 11">
        <text>(R)-pantoate + NADP(+) = 2-dehydropantoate + NADPH + H(+)</text>
        <dbReference type="Rhea" id="RHEA:16233"/>
        <dbReference type="ChEBI" id="CHEBI:11561"/>
        <dbReference type="ChEBI" id="CHEBI:15378"/>
        <dbReference type="ChEBI" id="CHEBI:15980"/>
        <dbReference type="ChEBI" id="CHEBI:57783"/>
        <dbReference type="ChEBI" id="CHEBI:58349"/>
        <dbReference type="EC" id="1.1.1.169"/>
    </reaction>
</comment>
<dbReference type="Pfam" id="PF08546">
    <property type="entry name" value="ApbA_C"/>
    <property type="match status" value="1"/>
</dbReference>
<reference evidence="14 15" key="1">
    <citation type="submission" date="2021-03" db="EMBL/GenBank/DDBJ databases">
        <title>Antimicrobial resistance genes in bacteria isolated from Japanese honey, and their potential for conferring macrolide and lincosamide resistance in the American foulbrood pathogen Paenibacillus larvae.</title>
        <authorList>
            <person name="Okamoto M."/>
            <person name="Kumagai M."/>
            <person name="Kanamori H."/>
            <person name="Takamatsu D."/>
        </authorList>
    </citation>
    <scope>NUCLEOTIDE SEQUENCE [LARGE SCALE GENOMIC DNA]</scope>
    <source>
        <strain evidence="14 15">J21TS3</strain>
    </source>
</reference>
<protein>
    <recommendedName>
        <fullName evidence="5 11">2-dehydropantoate 2-reductase</fullName>
        <ecNumber evidence="4 11">1.1.1.169</ecNumber>
    </recommendedName>
    <alternativeName>
        <fullName evidence="9 11">Ketopantoate reductase</fullName>
    </alternativeName>
</protein>
<evidence type="ECO:0000256" key="9">
    <source>
        <dbReference type="ARBA" id="ARBA00032024"/>
    </source>
</evidence>
<dbReference type="PANTHER" id="PTHR43765">
    <property type="entry name" value="2-DEHYDROPANTOATE 2-REDUCTASE-RELATED"/>
    <property type="match status" value="1"/>
</dbReference>
<dbReference type="RefSeq" id="WP_212947173.1">
    <property type="nucleotide sequence ID" value="NZ_BORW01000001.1"/>
</dbReference>
<keyword evidence="8 11" id="KW-0560">Oxidoreductase</keyword>